<dbReference type="EMBL" id="JAPDOB010000002">
    <property type="protein sequence ID" value="MCW3797691.1"/>
    <property type="molecule type" value="Genomic_DNA"/>
</dbReference>
<keyword evidence="3" id="KW-0831">Ubiquinone biosynthesis</keyword>
<name>A0ABT3JF44_9SPHN</name>
<evidence type="ECO:0000313" key="9">
    <source>
        <dbReference type="Proteomes" id="UP001526246"/>
    </source>
</evidence>
<keyword evidence="5" id="KW-0446">Lipid-binding</keyword>
<evidence type="ECO:0000256" key="4">
    <source>
        <dbReference type="ARBA" id="ARBA00022946"/>
    </source>
</evidence>
<dbReference type="Proteomes" id="UP001526246">
    <property type="component" value="Unassembled WGS sequence"/>
</dbReference>
<keyword evidence="4" id="KW-0809">Transit peptide</keyword>
<evidence type="ECO:0000256" key="6">
    <source>
        <dbReference type="ARBA" id="ARBA00058104"/>
    </source>
</evidence>
<reference evidence="8 9" key="1">
    <citation type="submission" date="2022-10" db="EMBL/GenBank/DDBJ databases">
        <title>Sphingomonas sp.</title>
        <authorList>
            <person name="Jin C."/>
        </authorList>
    </citation>
    <scope>NUCLEOTIDE SEQUENCE [LARGE SCALE GENOMIC DNA]</scope>
    <source>
        <strain evidence="8 9">BN140010</strain>
    </source>
</reference>
<comment type="pathway">
    <text evidence="1">Cofactor biosynthesis; ubiquinone biosynthesis.</text>
</comment>
<proteinExistence type="inferred from homology"/>
<accession>A0ABT3JF44</accession>
<gene>
    <name evidence="8" type="ORF">OMW55_07730</name>
</gene>
<keyword evidence="9" id="KW-1185">Reference proteome</keyword>
<evidence type="ECO:0000259" key="7">
    <source>
        <dbReference type="Pfam" id="PF08511"/>
    </source>
</evidence>
<protein>
    <submittedName>
        <fullName evidence="8">COQ9 family protein</fullName>
    </submittedName>
</protein>
<feature type="domain" description="COQ9 C-terminal" evidence="7">
    <location>
        <begin position="119"/>
        <end position="189"/>
    </location>
</feature>
<evidence type="ECO:0000256" key="1">
    <source>
        <dbReference type="ARBA" id="ARBA00004749"/>
    </source>
</evidence>
<dbReference type="InterPro" id="IPR012762">
    <property type="entry name" value="Ubiq_biosynth_COQ9"/>
</dbReference>
<evidence type="ECO:0000313" key="8">
    <source>
        <dbReference type="EMBL" id="MCW3797691.1"/>
    </source>
</evidence>
<comment type="similarity">
    <text evidence="2">Belongs to the COQ9 family.</text>
</comment>
<evidence type="ECO:0000256" key="5">
    <source>
        <dbReference type="ARBA" id="ARBA00023121"/>
    </source>
</evidence>
<dbReference type="Gene3D" id="1.10.357.10">
    <property type="entry name" value="Tetracycline Repressor, domain 2"/>
    <property type="match status" value="1"/>
</dbReference>
<comment type="caution">
    <text evidence="8">The sequence shown here is derived from an EMBL/GenBank/DDBJ whole genome shotgun (WGS) entry which is preliminary data.</text>
</comment>
<dbReference type="NCBIfam" id="TIGR02396">
    <property type="entry name" value="diverge_rpsU"/>
    <property type="match status" value="1"/>
</dbReference>
<evidence type="ECO:0000256" key="2">
    <source>
        <dbReference type="ARBA" id="ARBA00010766"/>
    </source>
</evidence>
<evidence type="ECO:0000256" key="3">
    <source>
        <dbReference type="ARBA" id="ARBA00022688"/>
    </source>
</evidence>
<dbReference type="Pfam" id="PF08511">
    <property type="entry name" value="COQ9"/>
    <property type="match status" value="1"/>
</dbReference>
<organism evidence="8 9">
    <name type="scientific">Sphingomonas arvum</name>
    <dbReference type="NCBI Taxonomy" id="2992113"/>
    <lineage>
        <taxon>Bacteria</taxon>
        <taxon>Pseudomonadati</taxon>
        <taxon>Pseudomonadota</taxon>
        <taxon>Alphaproteobacteria</taxon>
        <taxon>Sphingomonadales</taxon>
        <taxon>Sphingomonadaceae</taxon>
        <taxon>Sphingomonas</taxon>
    </lineage>
</organism>
<dbReference type="InterPro" id="IPR013718">
    <property type="entry name" value="COQ9_C"/>
</dbReference>
<sequence length="217" mass="24409">MEEVTPLERIRRQLALAVAENAAFDGWTPAAVELAAEQAGVPLEQARLAMPKNAVGLIDLYGQAIDRDLAAAFPPERVATMKIRARIRDLLWERLRLQAPAKESIRRALAILAMPQNLPAAAKLSWRTADHVWRLAGDTATDYNHYTKRATLSAVYGSTLLAWLSDDSEGESDAAAFLDRRIDEVMRFEQFKARWGQGSERRPSLTRFLGRLRYPPR</sequence>
<dbReference type="PANTHER" id="PTHR21427:SF19">
    <property type="entry name" value="UBIQUINONE BIOSYNTHESIS PROTEIN COQ9, MITOCHONDRIAL"/>
    <property type="match status" value="1"/>
</dbReference>
<dbReference type="RefSeq" id="WP_264882156.1">
    <property type="nucleotide sequence ID" value="NZ_JAPDOB010000002.1"/>
</dbReference>
<comment type="function">
    <text evidence="6">Membrane-associated protein that warps the membrane surface to access and bind aromatic isoprenes with high specificity, including ubiquinone (CoQ) isoprene intermediates and presents them directly to COQ7, therefore facilitating the COQ7-mediated hydroxylase step. Participates in the biosynthesis of coenzyme Q, also named ubiquinone, an essential lipid-soluble electron transporter for aerobic cellular respiration.</text>
</comment>
<dbReference type="PANTHER" id="PTHR21427">
    <property type="entry name" value="UBIQUINONE BIOSYNTHESIS PROTEIN COQ9, MITOCHONDRIAL"/>
    <property type="match status" value="1"/>
</dbReference>